<proteinExistence type="predicted"/>
<gene>
    <name evidence="1" type="ORF">BDN70DRAFT_674860</name>
</gene>
<name>A0A9P5Z1J4_9AGAR</name>
<reference evidence="1" key="1">
    <citation type="submission" date="2020-11" db="EMBL/GenBank/DDBJ databases">
        <authorList>
            <consortium name="DOE Joint Genome Institute"/>
            <person name="Ahrendt S."/>
            <person name="Riley R."/>
            <person name="Andreopoulos W."/>
            <person name="Labutti K."/>
            <person name="Pangilinan J."/>
            <person name="Ruiz-Duenas F.J."/>
            <person name="Barrasa J.M."/>
            <person name="Sanchez-Garcia M."/>
            <person name="Camarero S."/>
            <person name="Miyauchi S."/>
            <person name="Serrano A."/>
            <person name="Linde D."/>
            <person name="Babiker R."/>
            <person name="Drula E."/>
            <person name="Ayuso-Fernandez I."/>
            <person name="Pacheco R."/>
            <person name="Padilla G."/>
            <person name="Ferreira P."/>
            <person name="Barriuso J."/>
            <person name="Kellner H."/>
            <person name="Castanera R."/>
            <person name="Alfaro M."/>
            <person name="Ramirez L."/>
            <person name="Pisabarro A.G."/>
            <person name="Kuo A."/>
            <person name="Tritt A."/>
            <person name="Lipzen A."/>
            <person name="He G."/>
            <person name="Yan M."/>
            <person name="Ng V."/>
            <person name="Cullen D."/>
            <person name="Martin F."/>
            <person name="Rosso M.-N."/>
            <person name="Henrissat B."/>
            <person name="Hibbett D."/>
            <person name="Martinez A.T."/>
            <person name="Grigoriev I.V."/>
        </authorList>
    </citation>
    <scope>NUCLEOTIDE SEQUENCE</scope>
    <source>
        <strain evidence="1">CIRM-BRFM 674</strain>
    </source>
</reference>
<dbReference type="Proteomes" id="UP000807469">
    <property type="component" value="Unassembled WGS sequence"/>
</dbReference>
<sequence>MLSFVRLPIYGDAIRDMSRWCAGSLPCWLVHSSIDSLPFVISLCLFTHFSGLFLGTTNDDDKSESEFGVSVLSSISLSFGGPSFESP</sequence>
<dbReference type="EMBL" id="MU155208">
    <property type="protein sequence ID" value="KAF9479688.1"/>
    <property type="molecule type" value="Genomic_DNA"/>
</dbReference>
<keyword evidence="2" id="KW-1185">Reference proteome</keyword>
<dbReference type="AlphaFoldDB" id="A0A9P5Z1J4"/>
<organism evidence="1 2">
    <name type="scientific">Pholiota conissans</name>
    <dbReference type="NCBI Taxonomy" id="109636"/>
    <lineage>
        <taxon>Eukaryota</taxon>
        <taxon>Fungi</taxon>
        <taxon>Dikarya</taxon>
        <taxon>Basidiomycota</taxon>
        <taxon>Agaricomycotina</taxon>
        <taxon>Agaricomycetes</taxon>
        <taxon>Agaricomycetidae</taxon>
        <taxon>Agaricales</taxon>
        <taxon>Agaricineae</taxon>
        <taxon>Strophariaceae</taxon>
        <taxon>Pholiota</taxon>
    </lineage>
</organism>
<accession>A0A9P5Z1J4</accession>
<protein>
    <submittedName>
        <fullName evidence="1">Uncharacterized protein</fullName>
    </submittedName>
</protein>
<evidence type="ECO:0000313" key="2">
    <source>
        <dbReference type="Proteomes" id="UP000807469"/>
    </source>
</evidence>
<evidence type="ECO:0000313" key="1">
    <source>
        <dbReference type="EMBL" id="KAF9479688.1"/>
    </source>
</evidence>
<comment type="caution">
    <text evidence="1">The sequence shown here is derived from an EMBL/GenBank/DDBJ whole genome shotgun (WGS) entry which is preliminary data.</text>
</comment>